<gene>
    <name evidence="1" type="ORF">H9813_07725</name>
</gene>
<accession>A0A9D2E5C3</accession>
<evidence type="ECO:0000313" key="1">
    <source>
        <dbReference type="EMBL" id="HIZ31098.1"/>
    </source>
</evidence>
<evidence type="ECO:0008006" key="3">
    <source>
        <dbReference type="Google" id="ProtNLM"/>
    </source>
</evidence>
<dbReference type="InterPro" id="IPR050583">
    <property type="entry name" value="Mycobacterial_A85_antigen"/>
</dbReference>
<evidence type="ECO:0000313" key="2">
    <source>
        <dbReference type="Proteomes" id="UP000824035"/>
    </source>
</evidence>
<name>A0A9D2E5C3_9FIRM</name>
<reference evidence="1" key="2">
    <citation type="submission" date="2021-04" db="EMBL/GenBank/DDBJ databases">
        <authorList>
            <person name="Gilroy R."/>
        </authorList>
    </citation>
    <scope>NUCLEOTIDE SEQUENCE</scope>
    <source>
        <strain evidence="1">ChiGjej4B4-18154</strain>
    </source>
</reference>
<proteinExistence type="predicted"/>
<dbReference type="InterPro" id="IPR000801">
    <property type="entry name" value="Esterase-like"/>
</dbReference>
<dbReference type="AlphaFoldDB" id="A0A9D2E5C3"/>
<organism evidence="1 2">
    <name type="scientific">Candidatus Allofournierella merdipullorum</name>
    <dbReference type="NCBI Taxonomy" id="2838595"/>
    <lineage>
        <taxon>Bacteria</taxon>
        <taxon>Bacillati</taxon>
        <taxon>Bacillota</taxon>
        <taxon>Clostridia</taxon>
        <taxon>Eubacteriales</taxon>
        <taxon>Oscillospiraceae</taxon>
        <taxon>Allofournierella</taxon>
    </lineage>
</organism>
<dbReference type="EMBL" id="DXBV01000074">
    <property type="protein sequence ID" value="HIZ31098.1"/>
    <property type="molecule type" value="Genomic_DNA"/>
</dbReference>
<dbReference type="InterPro" id="IPR029058">
    <property type="entry name" value="AB_hydrolase_fold"/>
</dbReference>
<reference evidence="1" key="1">
    <citation type="journal article" date="2021" name="PeerJ">
        <title>Extensive microbial diversity within the chicken gut microbiome revealed by metagenomics and culture.</title>
        <authorList>
            <person name="Gilroy R."/>
            <person name="Ravi A."/>
            <person name="Getino M."/>
            <person name="Pursley I."/>
            <person name="Horton D.L."/>
            <person name="Alikhan N.F."/>
            <person name="Baker D."/>
            <person name="Gharbi K."/>
            <person name="Hall N."/>
            <person name="Watson M."/>
            <person name="Adriaenssens E.M."/>
            <person name="Foster-Nyarko E."/>
            <person name="Jarju S."/>
            <person name="Secka A."/>
            <person name="Antonio M."/>
            <person name="Oren A."/>
            <person name="Chaudhuri R.R."/>
            <person name="La Ragione R."/>
            <person name="Hildebrand F."/>
            <person name="Pallen M.J."/>
        </authorList>
    </citation>
    <scope>NUCLEOTIDE SEQUENCE</scope>
    <source>
        <strain evidence="1">ChiGjej4B4-18154</strain>
    </source>
</reference>
<sequence>MLNEEVSLTVYIQYYKEPSEYLKREMEFKVYGHGGPVCLAFSCEGGRFYDWEDRGLVGALGFLIDAGRLRLVCADSIDAESWLSDREGRVRAETQERWFCWLTRELAPRVRELCGVPEDEKLLVAGISLGAGHAANLYLRRPALFGGALCLSGSYTARGWFGGYADDLTLRNSPADYLRLISAAQLKEYTGPFLLCCGQGPYEDRFLDETKAFAASLDAKQLPVSVDLWGDDVTHDWPWWQKELAVLFPRMLETE</sequence>
<dbReference type="Pfam" id="PF00756">
    <property type="entry name" value="Esterase"/>
    <property type="match status" value="1"/>
</dbReference>
<protein>
    <recommendedName>
        <fullName evidence="3">Esterase</fullName>
    </recommendedName>
</protein>
<comment type="caution">
    <text evidence="1">The sequence shown here is derived from an EMBL/GenBank/DDBJ whole genome shotgun (WGS) entry which is preliminary data.</text>
</comment>
<dbReference type="Gene3D" id="3.40.50.1820">
    <property type="entry name" value="alpha/beta hydrolase"/>
    <property type="match status" value="1"/>
</dbReference>
<dbReference type="Proteomes" id="UP000824035">
    <property type="component" value="Unassembled WGS sequence"/>
</dbReference>
<dbReference type="PANTHER" id="PTHR48098">
    <property type="entry name" value="ENTEROCHELIN ESTERASE-RELATED"/>
    <property type="match status" value="1"/>
</dbReference>
<dbReference type="PANTHER" id="PTHR48098:SF3">
    <property type="entry name" value="IRON(III) ENTEROBACTIN ESTERASE"/>
    <property type="match status" value="1"/>
</dbReference>
<dbReference type="SUPFAM" id="SSF53474">
    <property type="entry name" value="alpha/beta-Hydrolases"/>
    <property type="match status" value="1"/>
</dbReference>